<gene>
    <name evidence="2" type="ORF">MSZNOR_1008</name>
</gene>
<evidence type="ECO:0000313" key="3">
    <source>
        <dbReference type="Proteomes" id="UP001162030"/>
    </source>
</evidence>
<keyword evidence="3" id="KW-1185">Reference proteome</keyword>
<protein>
    <submittedName>
        <fullName evidence="2">Uncharacterized protein</fullName>
    </submittedName>
</protein>
<name>A0ABM9HYF2_9GAMM</name>
<reference evidence="2 3" key="1">
    <citation type="submission" date="2023-03" db="EMBL/GenBank/DDBJ databases">
        <authorList>
            <person name="Pearce D."/>
        </authorList>
    </citation>
    <scope>NUCLEOTIDE SEQUENCE [LARGE SCALE GENOMIC DNA]</scope>
    <source>
        <strain evidence="2">Msz</strain>
    </source>
</reference>
<sequence>MNSETTPKVESDQTEMPRSPTEQSEETIESTEFPFYIVPPPPIPGKTAWSIA</sequence>
<proteinExistence type="predicted"/>
<evidence type="ECO:0000313" key="2">
    <source>
        <dbReference type="EMBL" id="CAI8769739.1"/>
    </source>
</evidence>
<accession>A0ABM9HYF2</accession>
<dbReference type="EMBL" id="OX458333">
    <property type="protein sequence ID" value="CAI8769739.1"/>
    <property type="molecule type" value="Genomic_DNA"/>
</dbReference>
<organism evidence="2 3">
    <name type="scientific">Methylocaldum szegediense</name>
    <dbReference type="NCBI Taxonomy" id="73780"/>
    <lineage>
        <taxon>Bacteria</taxon>
        <taxon>Pseudomonadati</taxon>
        <taxon>Pseudomonadota</taxon>
        <taxon>Gammaproteobacteria</taxon>
        <taxon>Methylococcales</taxon>
        <taxon>Methylococcaceae</taxon>
        <taxon>Methylocaldum</taxon>
    </lineage>
</organism>
<dbReference type="RefSeq" id="WP_156912922.1">
    <property type="nucleotide sequence ID" value="NZ_OX458333.1"/>
</dbReference>
<evidence type="ECO:0000256" key="1">
    <source>
        <dbReference type="SAM" id="MobiDB-lite"/>
    </source>
</evidence>
<feature type="region of interest" description="Disordered" evidence="1">
    <location>
        <begin position="1"/>
        <end position="52"/>
    </location>
</feature>
<dbReference type="Proteomes" id="UP001162030">
    <property type="component" value="Chromosome"/>
</dbReference>